<comment type="caution">
    <text evidence="2">The sequence shown here is derived from an EMBL/GenBank/DDBJ whole genome shotgun (WGS) entry which is preliminary data.</text>
</comment>
<keyword evidence="1" id="KW-0812">Transmembrane</keyword>
<reference evidence="2" key="1">
    <citation type="submission" date="2022-07" db="EMBL/GenBank/DDBJ databases">
        <title>Phylogenomic reconstructions and comparative analyses of Kickxellomycotina fungi.</title>
        <authorList>
            <person name="Reynolds N.K."/>
            <person name="Stajich J.E."/>
            <person name="Barry K."/>
            <person name="Grigoriev I.V."/>
            <person name="Crous P."/>
            <person name="Smith M.E."/>
        </authorList>
    </citation>
    <scope>NUCLEOTIDE SEQUENCE</scope>
    <source>
        <strain evidence="2">RSA 476</strain>
    </source>
</reference>
<name>A0A9W8ID83_9FUNG</name>
<accession>A0A9W8ID83</accession>
<gene>
    <name evidence="2" type="ORF">GGH94_005575</name>
</gene>
<evidence type="ECO:0000256" key="1">
    <source>
        <dbReference type="SAM" id="Phobius"/>
    </source>
</evidence>
<feature type="transmembrane region" description="Helical" evidence="1">
    <location>
        <begin position="209"/>
        <end position="229"/>
    </location>
</feature>
<feature type="transmembrane region" description="Helical" evidence="1">
    <location>
        <begin position="12"/>
        <end position="34"/>
    </location>
</feature>
<dbReference type="AlphaFoldDB" id="A0A9W8ID83"/>
<feature type="transmembrane region" description="Helical" evidence="1">
    <location>
        <begin position="178"/>
        <end position="197"/>
    </location>
</feature>
<feature type="transmembrane region" description="Helical" evidence="1">
    <location>
        <begin position="96"/>
        <end position="118"/>
    </location>
</feature>
<organism evidence="2 3">
    <name type="scientific">Coemansia aciculifera</name>
    <dbReference type="NCBI Taxonomy" id="417176"/>
    <lineage>
        <taxon>Eukaryota</taxon>
        <taxon>Fungi</taxon>
        <taxon>Fungi incertae sedis</taxon>
        <taxon>Zoopagomycota</taxon>
        <taxon>Kickxellomycotina</taxon>
        <taxon>Kickxellomycetes</taxon>
        <taxon>Kickxellales</taxon>
        <taxon>Kickxellaceae</taxon>
        <taxon>Coemansia</taxon>
    </lineage>
</organism>
<evidence type="ECO:0000313" key="3">
    <source>
        <dbReference type="Proteomes" id="UP001140074"/>
    </source>
</evidence>
<sequence length="263" mass="28036">MVLQPRDASDVLIYSFVLWGAAITPALVFTIPYIRHQVSRCSQLPPGSTTSPLDVIFPSAPVSQLALAIMSLGIQSRSVWADTVGPSTALLLPGELAMAAGTILGLMLWASSAAWLINTHVLVIYKYHHWLSRRREEQNGVALIIPPTADVTLLLVLRQTRSAVAACWRQVNSLAACHAVYSLASFALATAYIARICDSSIALHLTQLMLAYVTVLMAVALSPLSHAIVSDGVGVFDCSRSGVVIDSRPNAAAVVRGSTYGSV</sequence>
<dbReference type="Proteomes" id="UP001140074">
    <property type="component" value="Unassembled WGS sequence"/>
</dbReference>
<proteinExistence type="predicted"/>
<keyword evidence="1" id="KW-1133">Transmembrane helix</keyword>
<protein>
    <submittedName>
        <fullName evidence="2">Uncharacterized protein</fullName>
    </submittedName>
</protein>
<dbReference type="EMBL" id="JANBUY010000305">
    <property type="protein sequence ID" value="KAJ2860355.1"/>
    <property type="molecule type" value="Genomic_DNA"/>
</dbReference>
<evidence type="ECO:0000313" key="2">
    <source>
        <dbReference type="EMBL" id="KAJ2860355.1"/>
    </source>
</evidence>
<keyword evidence="1" id="KW-0472">Membrane</keyword>
<keyword evidence="3" id="KW-1185">Reference proteome</keyword>